<gene>
    <name evidence="1" type="ORF">CURHAP_LOCUS36166</name>
</gene>
<accession>A0A6J5V2W3</accession>
<evidence type="ECO:0000313" key="1">
    <source>
        <dbReference type="EMBL" id="CAB4282612.1"/>
    </source>
</evidence>
<dbReference type="AlphaFoldDB" id="A0A6J5V2W3"/>
<name>A0A6J5V2W3_PRUAR</name>
<dbReference type="EMBL" id="CAEKDK010000006">
    <property type="protein sequence ID" value="CAB4282612.1"/>
    <property type="molecule type" value="Genomic_DNA"/>
</dbReference>
<protein>
    <submittedName>
        <fullName evidence="1">Uncharacterized protein</fullName>
    </submittedName>
</protein>
<reference evidence="1 2" key="1">
    <citation type="submission" date="2020-05" db="EMBL/GenBank/DDBJ databases">
        <authorList>
            <person name="Campoy J."/>
            <person name="Schneeberger K."/>
            <person name="Spophaly S."/>
        </authorList>
    </citation>
    <scope>NUCLEOTIDE SEQUENCE [LARGE SCALE GENOMIC DNA]</scope>
    <source>
        <strain evidence="1">PruArmRojPasFocal</strain>
    </source>
</reference>
<evidence type="ECO:0000313" key="2">
    <source>
        <dbReference type="Proteomes" id="UP000507222"/>
    </source>
</evidence>
<dbReference type="Proteomes" id="UP000507222">
    <property type="component" value="Unassembled WGS sequence"/>
</dbReference>
<dbReference type="Gene3D" id="3.10.440.10">
    <property type="match status" value="1"/>
</dbReference>
<dbReference type="InterPro" id="IPR023621">
    <property type="entry name" value="Ribosomal_eL31_dom_sf"/>
</dbReference>
<organism evidence="1 2">
    <name type="scientific">Prunus armeniaca</name>
    <name type="common">Apricot</name>
    <name type="synonym">Armeniaca vulgaris</name>
    <dbReference type="NCBI Taxonomy" id="36596"/>
    <lineage>
        <taxon>Eukaryota</taxon>
        <taxon>Viridiplantae</taxon>
        <taxon>Streptophyta</taxon>
        <taxon>Embryophyta</taxon>
        <taxon>Tracheophyta</taxon>
        <taxon>Spermatophyta</taxon>
        <taxon>Magnoliopsida</taxon>
        <taxon>eudicotyledons</taxon>
        <taxon>Gunneridae</taxon>
        <taxon>Pentapetalae</taxon>
        <taxon>rosids</taxon>
        <taxon>fabids</taxon>
        <taxon>Rosales</taxon>
        <taxon>Rosaceae</taxon>
        <taxon>Amygdaloideae</taxon>
        <taxon>Amygdaleae</taxon>
        <taxon>Prunus</taxon>
    </lineage>
</organism>
<proteinExistence type="predicted"/>
<sequence length="176" mass="19548">MEKREGGLRWWSWGNDGEENGWLRRLWVRVGRGGCLSVGSGFVGGWVCEGEWGGARMRGRERERETTHKIVVFKFVGCEEGWLVVVVIGEWGRRKRWFMGGGSVGYLRGGSHGGIGKGGGGIGGPRRIGVCIARERNDEEYAKELYSLVTVTEVPPEGFTSLGTKVIDEEDWTELV</sequence>